<evidence type="ECO:0000313" key="5">
    <source>
        <dbReference type="Proteomes" id="UP000681027"/>
    </source>
</evidence>
<evidence type="ECO:0000256" key="1">
    <source>
        <dbReference type="SAM" id="SignalP"/>
    </source>
</evidence>
<feature type="domain" description="DUF3298" evidence="2">
    <location>
        <begin position="232"/>
        <end position="301"/>
    </location>
</feature>
<dbReference type="InterPro" id="IPR025303">
    <property type="entry name" value="PdaC"/>
</dbReference>
<dbReference type="Gene3D" id="3.90.640.20">
    <property type="entry name" value="Heat-shock cognate protein, ATPase"/>
    <property type="match status" value="1"/>
</dbReference>
<gene>
    <name evidence="4" type="ORF">KHA94_08265</name>
</gene>
<dbReference type="InterPro" id="IPR037126">
    <property type="entry name" value="PdaC/RsiV-like_sf"/>
</dbReference>
<dbReference type="InterPro" id="IPR021729">
    <property type="entry name" value="DUF3298"/>
</dbReference>
<dbReference type="Proteomes" id="UP000681027">
    <property type="component" value="Unassembled WGS sequence"/>
</dbReference>
<accession>A0ABS5NQU6</accession>
<dbReference type="Pfam" id="PF11738">
    <property type="entry name" value="DUF3298"/>
    <property type="match status" value="1"/>
</dbReference>
<dbReference type="Gene3D" id="3.30.565.40">
    <property type="entry name" value="Fervidobacterium nodosum Rt17-B1 like"/>
    <property type="match status" value="1"/>
</dbReference>
<feature type="signal peptide" evidence="1">
    <location>
        <begin position="1"/>
        <end position="26"/>
    </location>
</feature>
<organism evidence="4 5">
    <name type="scientific">Cytobacillus citreus</name>
    <dbReference type="NCBI Taxonomy" id="2833586"/>
    <lineage>
        <taxon>Bacteria</taxon>
        <taxon>Bacillati</taxon>
        <taxon>Bacillota</taxon>
        <taxon>Bacilli</taxon>
        <taxon>Bacillales</taxon>
        <taxon>Bacillaceae</taxon>
        <taxon>Cytobacillus</taxon>
    </lineage>
</organism>
<dbReference type="EMBL" id="JAGYPM010000002">
    <property type="protein sequence ID" value="MBS4190195.1"/>
    <property type="molecule type" value="Genomic_DNA"/>
</dbReference>
<evidence type="ECO:0000313" key="4">
    <source>
        <dbReference type="EMBL" id="MBS4190195.1"/>
    </source>
</evidence>
<dbReference type="Pfam" id="PF13739">
    <property type="entry name" value="PdaC"/>
    <property type="match status" value="1"/>
</dbReference>
<feature type="chain" id="PRO_5045681293" evidence="1">
    <location>
        <begin position="27"/>
        <end position="304"/>
    </location>
</feature>
<proteinExistence type="predicted"/>
<dbReference type="RefSeq" id="WP_213101663.1">
    <property type="nucleotide sequence ID" value="NZ_JAGYPM010000002.1"/>
</dbReference>
<feature type="domain" description="Deacetylase PdaC" evidence="3">
    <location>
        <begin position="125"/>
        <end position="206"/>
    </location>
</feature>
<name>A0ABS5NQU6_9BACI</name>
<sequence length="304" mass="34552">MMKRIVSLLFAIVLIFSILPNTSAKASVMWGKTELRNGQIGKVTILQDSQLWKFDKDNKTLVEVRKLNKGEEYRVYSYRNDLGGLYGVGEGSFIKKSAAAKYETPSKAKLQALGVKVAKANYQDVFQYPQVEGLLNSTAQKNINDVLQKHIESSYKSALEVKKSNKEDPDHEYSYEVSYEVKYNKNNLLSILIYDYTYTGGAHGITTVQSYNFDVRTGNQIALTNVAENKSELTKLMKYTKADLLNQNKKIGMVFTDQLDDLTFDNSRPFYFYDNGIVVKFQHYEAAAYAAGMLEVKVPYSVFR</sequence>
<protein>
    <submittedName>
        <fullName evidence="4">DUF3298 and DUF4163 domain-containing protein</fullName>
    </submittedName>
</protein>
<keyword evidence="1" id="KW-0732">Signal</keyword>
<comment type="caution">
    <text evidence="4">The sequence shown here is derived from an EMBL/GenBank/DDBJ whole genome shotgun (WGS) entry which is preliminary data.</text>
</comment>
<evidence type="ECO:0000259" key="3">
    <source>
        <dbReference type="Pfam" id="PF13739"/>
    </source>
</evidence>
<reference evidence="4 5" key="1">
    <citation type="submission" date="2021-05" db="EMBL/GenBank/DDBJ databases">
        <title>Novel Bacillus species.</title>
        <authorList>
            <person name="Liu G."/>
        </authorList>
    </citation>
    <scope>NUCLEOTIDE SEQUENCE [LARGE SCALE GENOMIC DNA]</scope>
    <source>
        <strain evidence="4 5">FJAT-49705</strain>
    </source>
</reference>
<keyword evidence="5" id="KW-1185">Reference proteome</keyword>
<evidence type="ECO:0000259" key="2">
    <source>
        <dbReference type="Pfam" id="PF11738"/>
    </source>
</evidence>